<evidence type="ECO:0000256" key="3">
    <source>
        <dbReference type="SAM" id="MobiDB-lite"/>
    </source>
</evidence>
<accession>A0A835XE01</accession>
<feature type="non-terminal residue" evidence="5">
    <location>
        <position position="518"/>
    </location>
</feature>
<dbReference type="GO" id="GO:0016567">
    <property type="term" value="P:protein ubiquitination"/>
    <property type="evidence" value="ECO:0007669"/>
    <property type="project" value="InterPro"/>
</dbReference>
<reference evidence="5" key="1">
    <citation type="journal article" date="2020" name="bioRxiv">
        <title>Comparative genomics of Chlamydomonas.</title>
        <authorList>
            <person name="Craig R.J."/>
            <person name="Hasan A.R."/>
            <person name="Ness R.W."/>
            <person name="Keightley P.D."/>
        </authorList>
    </citation>
    <scope>NUCLEOTIDE SEQUENCE</scope>
    <source>
        <strain evidence="5">CCAP 11/70</strain>
    </source>
</reference>
<dbReference type="OrthoDB" id="47801at2759"/>
<dbReference type="SUPFAM" id="SSF54495">
    <property type="entry name" value="UBC-like"/>
    <property type="match status" value="1"/>
</dbReference>
<protein>
    <recommendedName>
        <fullName evidence="4">UBC core domain-containing protein</fullName>
    </recommendedName>
</protein>
<evidence type="ECO:0000259" key="4">
    <source>
        <dbReference type="PROSITE" id="PS50127"/>
    </source>
</evidence>
<evidence type="ECO:0000256" key="1">
    <source>
        <dbReference type="ARBA" id="ARBA00022679"/>
    </source>
</evidence>
<dbReference type="CDD" id="cd23810">
    <property type="entry name" value="UBCc_BIRC6"/>
    <property type="match status" value="1"/>
</dbReference>
<evidence type="ECO:0000256" key="2">
    <source>
        <dbReference type="ARBA" id="ARBA00022786"/>
    </source>
</evidence>
<dbReference type="GO" id="GO:0034450">
    <property type="term" value="F:ubiquitin-ubiquitin ligase activity"/>
    <property type="evidence" value="ECO:0007669"/>
    <property type="project" value="InterPro"/>
</dbReference>
<proteinExistence type="predicted"/>
<keyword evidence="1" id="KW-0808">Transferase</keyword>
<dbReference type="GO" id="GO:0006511">
    <property type="term" value="P:ubiquitin-dependent protein catabolic process"/>
    <property type="evidence" value="ECO:0007669"/>
    <property type="project" value="InterPro"/>
</dbReference>
<evidence type="ECO:0000313" key="5">
    <source>
        <dbReference type="EMBL" id="KAG2482283.1"/>
    </source>
</evidence>
<keyword evidence="6" id="KW-1185">Reference proteome</keyword>
<dbReference type="GO" id="GO:0061631">
    <property type="term" value="F:ubiquitin conjugating enzyme activity"/>
    <property type="evidence" value="ECO:0007669"/>
    <property type="project" value="TreeGrafter"/>
</dbReference>
<dbReference type="GO" id="GO:0000151">
    <property type="term" value="C:ubiquitin ligase complex"/>
    <property type="evidence" value="ECO:0007669"/>
    <property type="project" value="InterPro"/>
</dbReference>
<feature type="domain" description="UBC core" evidence="4">
    <location>
        <begin position="286"/>
        <end position="458"/>
    </location>
</feature>
<name>A0A835XE01_9CHLO</name>
<comment type="caution">
    <text evidence="5">The sequence shown here is derived from an EMBL/GenBank/DDBJ whole genome shotgun (WGS) entry which is preliminary data.</text>
</comment>
<feature type="region of interest" description="Disordered" evidence="3">
    <location>
        <begin position="180"/>
        <end position="222"/>
    </location>
</feature>
<dbReference type="PROSITE" id="PS50127">
    <property type="entry name" value="UBC_2"/>
    <property type="match status" value="1"/>
</dbReference>
<dbReference type="InterPro" id="IPR000608">
    <property type="entry name" value="UBC"/>
</dbReference>
<dbReference type="AlphaFoldDB" id="A0A835XE01"/>
<evidence type="ECO:0000313" key="6">
    <source>
        <dbReference type="Proteomes" id="UP000612055"/>
    </source>
</evidence>
<dbReference type="InterPro" id="IPR019474">
    <property type="entry name" value="Ub_conjug_fac_E4_core"/>
</dbReference>
<dbReference type="Pfam" id="PF00179">
    <property type="entry name" value="UQ_con"/>
    <property type="match status" value="1"/>
</dbReference>
<dbReference type="Pfam" id="PF10408">
    <property type="entry name" value="Ufd2P_core"/>
    <property type="match status" value="1"/>
</dbReference>
<dbReference type="SMART" id="SM00212">
    <property type="entry name" value="UBCc"/>
    <property type="match status" value="1"/>
</dbReference>
<dbReference type="PANTHER" id="PTHR46116">
    <property type="entry name" value="(E3-INDEPENDENT) E2 UBIQUITIN-CONJUGATING ENZYME"/>
    <property type="match status" value="1"/>
</dbReference>
<sequence>DGLDRLADIYAIERSKADTAAWAALPPEERQRKEDFYRGQQRAARGFLHMGVVNLKWLNTLTADPSIGAAFLFEPLRGKAAFLVLSCLELLLGDACKKLRVQKPEQYGFDLPLLAGQVLALQCQLSRHPRFVEALCSEPDYSDEIFQRALQHLQSSHQAALETQLAAFLARAAEIRGGAAGAGAGGSGRGGGAGSAAPAGGSPPPLKRRKSGDFSAGEPMDTEEAPALACDAIAMPGEAMPADQLDALYAAQLGPLTVTEYDSTVPGGYFKEMARLADQDSGASKKKMRQLARELADMHPGGKLALPCLGTAAVFVRQDAARSDKMRAIITGPQGTPYEGGLFVFDIFCPAGYPSEPPVMMVYNTGGGKARYNPNLYADGKVCLSLLGTYNSGHTSEKWNPSLSTIYQVLVSIQSQILVDDPMTNEPLSETMAGTAEGAAKTAEYNARLQLLVMRHAMCDLLAHPPPGAADVVLPHFRLLRHRIASTVRGWVRAAPTADLRAKLDEQAVRLFTMLAEL</sequence>
<dbReference type="Proteomes" id="UP000612055">
    <property type="component" value="Unassembled WGS sequence"/>
</dbReference>
<feature type="compositionally biased region" description="Gly residues" evidence="3">
    <location>
        <begin position="180"/>
        <end position="194"/>
    </location>
</feature>
<organism evidence="5 6">
    <name type="scientific">Edaphochlamys debaryana</name>
    <dbReference type="NCBI Taxonomy" id="47281"/>
    <lineage>
        <taxon>Eukaryota</taxon>
        <taxon>Viridiplantae</taxon>
        <taxon>Chlorophyta</taxon>
        <taxon>core chlorophytes</taxon>
        <taxon>Chlorophyceae</taxon>
        <taxon>CS clade</taxon>
        <taxon>Chlamydomonadales</taxon>
        <taxon>Chlamydomonadales incertae sedis</taxon>
        <taxon>Edaphochlamys</taxon>
    </lineage>
</organism>
<dbReference type="Gene3D" id="3.10.110.10">
    <property type="entry name" value="Ubiquitin Conjugating Enzyme"/>
    <property type="match status" value="1"/>
</dbReference>
<gene>
    <name evidence="5" type="ORF">HYH03_018796</name>
</gene>
<dbReference type="EMBL" id="JAEHOE010000237">
    <property type="protein sequence ID" value="KAG2482283.1"/>
    <property type="molecule type" value="Genomic_DNA"/>
</dbReference>
<dbReference type="PANTHER" id="PTHR46116:SF15">
    <property type="entry name" value="(E3-INDEPENDENT) E2 UBIQUITIN-CONJUGATING ENZYME"/>
    <property type="match status" value="1"/>
</dbReference>
<keyword evidence="2" id="KW-0833">Ubl conjugation pathway</keyword>
<dbReference type="InterPro" id="IPR016135">
    <property type="entry name" value="UBQ-conjugating_enzyme/RWD"/>
</dbReference>